<evidence type="ECO:0000259" key="1">
    <source>
        <dbReference type="PROSITE" id="PS51078"/>
    </source>
</evidence>
<comment type="caution">
    <text evidence="2">The sequence shown here is derived from an EMBL/GenBank/DDBJ whole genome shotgun (WGS) entry which is preliminary data.</text>
</comment>
<dbReference type="PROSITE" id="PS51078">
    <property type="entry name" value="ICLR_ED"/>
    <property type="match status" value="1"/>
</dbReference>
<dbReference type="PANTHER" id="PTHR30136:SF24">
    <property type="entry name" value="HTH-TYPE TRANSCRIPTIONAL REPRESSOR ALLR"/>
    <property type="match status" value="1"/>
</dbReference>
<dbReference type="PANTHER" id="PTHR30136">
    <property type="entry name" value="HELIX-TURN-HELIX TRANSCRIPTIONAL REGULATOR, ICLR FAMILY"/>
    <property type="match status" value="1"/>
</dbReference>
<dbReference type="Gene3D" id="3.30.450.40">
    <property type="match status" value="1"/>
</dbReference>
<dbReference type="AlphaFoldDB" id="A0A0F8WMR1"/>
<gene>
    <name evidence="2" type="ORF">LCGC14_3134070</name>
</gene>
<dbReference type="EMBL" id="LAZR01068491">
    <property type="protein sequence ID" value="KKK49535.1"/>
    <property type="molecule type" value="Genomic_DNA"/>
</dbReference>
<feature type="non-terminal residue" evidence="2">
    <location>
        <position position="1"/>
    </location>
</feature>
<dbReference type="SUPFAM" id="SSF55781">
    <property type="entry name" value="GAF domain-like"/>
    <property type="match status" value="1"/>
</dbReference>
<name>A0A0F8WMR1_9ZZZZ</name>
<sequence length="153" mass="17220">VIQDGDEVVYIDQVKSEKSMLKIFTRLGARVPLYNTGVGKMLLSQWGESDIDSYLDRTDRKPFTSNTLVKRDEIIKELKQNSRRGFSVDNEEMENGVRCVAALIFDHKGKVTAAVSISGAAMRITPNRIEYFGEKVKQCALAISRELGFVPME</sequence>
<protein>
    <recommendedName>
        <fullName evidence="1">IclR-ED domain-containing protein</fullName>
    </recommendedName>
</protein>
<organism evidence="2">
    <name type="scientific">marine sediment metagenome</name>
    <dbReference type="NCBI Taxonomy" id="412755"/>
    <lineage>
        <taxon>unclassified sequences</taxon>
        <taxon>metagenomes</taxon>
        <taxon>ecological metagenomes</taxon>
    </lineage>
</organism>
<proteinExistence type="predicted"/>
<dbReference type="GO" id="GO:0045892">
    <property type="term" value="P:negative regulation of DNA-templated transcription"/>
    <property type="evidence" value="ECO:0007669"/>
    <property type="project" value="TreeGrafter"/>
</dbReference>
<dbReference type="GO" id="GO:0003677">
    <property type="term" value="F:DNA binding"/>
    <property type="evidence" value="ECO:0007669"/>
    <property type="project" value="TreeGrafter"/>
</dbReference>
<feature type="domain" description="IclR-ED" evidence="1">
    <location>
        <begin position="1"/>
        <end position="149"/>
    </location>
</feature>
<dbReference type="InterPro" id="IPR029016">
    <property type="entry name" value="GAF-like_dom_sf"/>
</dbReference>
<dbReference type="GO" id="GO:0003700">
    <property type="term" value="F:DNA-binding transcription factor activity"/>
    <property type="evidence" value="ECO:0007669"/>
    <property type="project" value="TreeGrafter"/>
</dbReference>
<accession>A0A0F8WMR1</accession>
<dbReference type="Pfam" id="PF01614">
    <property type="entry name" value="IclR_C"/>
    <property type="match status" value="1"/>
</dbReference>
<dbReference type="InterPro" id="IPR014757">
    <property type="entry name" value="Tscrpt_reg_IclR_C"/>
</dbReference>
<dbReference type="InterPro" id="IPR050707">
    <property type="entry name" value="HTH_MetabolicPath_Reg"/>
</dbReference>
<reference evidence="2" key="1">
    <citation type="journal article" date="2015" name="Nature">
        <title>Complex archaea that bridge the gap between prokaryotes and eukaryotes.</title>
        <authorList>
            <person name="Spang A."/>
            <person name="Saw J.H."/>
            <person name="Jorgensen S.L."/>
            <person name="Zaremba-Niedzwiedzka K."/>
            <person name="Martijn J."/>
            <person name="Lind A.E."/>
            <person name="van Eijk R."/>
            <person name="Schleper C."/>
            <person name="Guy L."/>
            <person name="Ettema T.J."/>
        </authorList>
    </citation>
    <scope>NUCLEOTIDE SEQUENCE</scope>
</reference>
<evidence type="ECO:0000313" key="2">
    <source>
        <dbReference type="EMBL" id="KKK49535.1"/>
    </source>
</evidence>